<keyword evidence="2" id="KW-0812">Transmembrane</keyword>
<sequence length="195" mass="20193">MTTPDDPGRPREPYGPGVPEEREPSAGVPEGPAGPPYGGPPYGQPPYGQPPYGQPPYGQPPHEQPPYGGPLPPPPGPGGPPGRPWGPQPGGGLGTAALVLGICSIVLLLVCGIGTLVAIVGLIIGIVAIARNSNRGRAVGGVVLSTLTLLLAVIASVALYNWFTTRHVGECFDRRIYPTQEDAQRCVQDKLSGFQ</sequence>
<dbReference type="RefSeq" id="WP_159454843.1">
    <property type="nucleotide sequence ID" value="NZ_FTNI01000020.1"/>
</dbReference>
<feature type="region of interest" description="Disordered" evidence="1">
    <location>
        <begin position="1"/>
        <end position="89"/>
    </location>
</feature>
<dbReference type="Proteomes" id="UP000186096">
    <property type="component" value="Unassembled WGS sequence"/>
</dbReference>
<feature type="compositionally biased region" description="Pro residues" evidence="1">
    <location>
        <begin position="32"/>
        <end position="87"/>
    </location>
</feature>
<dbReference type="EMBL" id="FTNI01000020">
    <property type="protein sequence ID" value="SIR95109.1"/>
    <property type="molecule type" value="Genomic_DNA"/>
</dbReference>
<dbReference type="SUPFAM" id="SSF81995">
    <property type="entry name" value="beta-sandwich domain of Sec23/24"/>
    <property type="match status" value="1"/>
</dbReference>
<evidence type="ECO:0008006" key="5">
    <source>
        <dbReference type="Google" id="ProtNLM"/>
    </source>
</evidence>
<evidence type="ECO:0000256" key="1">
    <source>
        <dbReference type="SAM" id="MobiDB-lite"/>
    </source>
</evidence>
<evidence type="ECO:0000313" key="3">
    <source>
        <dbReference type="EMBL" id="SIR95109.1"/>
    </source>
</evidence>
<feature type="transmembrane region" description="Helical" evidence="2">
    <location>
        <begin position="97"/>
        <end position="130"/>
    </location>
</feature>
<dbReference type="AlphaFoldDB" id="A0A1N7F495"/>
<evidence type="ECO:0000256" key="2">
    <source>
        <dbReference type="SAM" id="Phobius"/>
    </source>
</evidence>
<keyword evidence="2" id="KW-0472">Membrane</keyword>
<proteinExistence type="predicted"/>
<accession>A0A1N7F495</accession>
<reference evidence="4" key="1">
    <citation type="submission" date="2017-01" db="EMBL/GenBank/DDBJ databases">
        <authorList>
            <person name="Varghese N."/>
            <person name="Submissions S."/>
        </authorList>
    </citation>
    <scope>NUCLEOTIDE SEQUENCE [LARGE SCALE GENOMIC DNA]</scope>
    <source>
        <strain evidence="4">ATCC 12950</strain>
    </source>
</reference>
<evidence type="ECO:0000313" key="4">
    <source>
        <dbReference type="Proteomes" id="UP000186096"/>
    </source>
</evidence>
<dbReference type="STRING" id="58117.SAMN05421833_120126"/>
<feature type="compositionally biased region" description="Basic and acidic residues" evidence="1">
    <location>
        <begin position="1"/>
        <end position="12"/>
    </location>
</feature>
<dbReference type="OrthoDB" id="3497015at2"/>
<keyword evidence="4" id="KW-1185">Reference proteome</keyword>
<organism evidence="3 4">
    <name type="scientific">Microbispora rosea</name>
    <dbReference type="NCBI Taxonomy" id="58117"/>
    <lineage>
        <taxon>Bacteria</taxon>
        <taxon>Bacillati</taxon>
        <taxon>Actinomycetota</taxon>
        <taxon>Actinomycetes</taxon>
        <taxon>Streptosporangiales</taxon>
        <taxon>Streptosporangiaceae</taxon>
        <taxon>Microbispora</taxon>
    </lineage>
</organism>
<keyword evidence="2" id="KW-1133">Transmembrane helix</keyword>
<feature type="transmembrane region" description="Helical" evidence="2">
    <location>
        <begin position="142"/>
        <end position="163"/>
    </location>
</feature>
<name>A0A1N7F495_9ACTN</name>
<gene>
    <name evidence="3" type="ORF">SAMN05421833_120126</name>
</gene>
<protein>
    <recommendedName>
        <fullName evidence="5">DUF4190 domain-containing protein</fullName>
    </recommendedName>
</protein>